<dbReference type="PROSITE" id="PS50887">
    <property type="entry name" value="GGDEF"/>
    <property type="match status" value="1"/>
</dbReference>
<sequence>MKFLRVRSLQSKILILFIFLLFVVQSVSFFSTYRASKKLDTTQLNHSISKATDVFQGQIDSRRYYLSAFAKTVAKDYGLKSVWQEGQRSVLVALNNHRTRIDSDLAMTIDKDGNVFAQLVTYQTDDGKTKVKVGDLQGKSFPNKKELVEKDDSQIILLGDQLYQLSLAPVKSGARTIGWIGFGYLIDQHLAQEMAILTDINIAFFVKKGGEFTVMSSSIAAQYPPSSDLFTGLIKKTEQNYIYQESLIGPVGDSQLFALLFRSKADVLETVGVQWPRLVLLSALTLALSILGALAIAKGVTNPIRQLIQQVKGVTAGNYDASVTVDGSVELQKLSDEFNQMTKAIVSREETISFQAFHDDLTHLPNRNALINALTKREEEHQDYLVIQLCYLDAEQITDTLGYKIGDEVVMQVANRILKSNLSLTCFHLGRENFVLLADAQEVAPLLENLMKELNIQCQFDNISLNLQFVAGVALANLHRGQNPTELLQKSNVALQYAKNHKRVYQIYEPQFDINAHERLFLTNSLKHAIENDELVLYYQPKLNLKDMVISHVEALVRWQHPERGLIPPDSFISIAEKTGQMPALTRWVTKTAVNQYLTWQKQGIDINIAINISAVNILDHDYPDYVIALKQQHALSDQAITLEVTEDAVVEEPEQATKVLNYLRSHGFKLSIDDYGTGYSSLGQLKQLPVQELKVDRSFVQNVATNESDQIIVRSTLELAHNLGLSVVAEGIEDETALTWLKSLNCEFAQGYFISKPLPADVFTKWMDSSPYKINIIEG</sequence>
<dbReference type="NCBIfam" id="TIGR00254">
    <property type="entry name" value="GGDEF"/>
    <property type="match status" value="1"/>
</dbReference>
<gene>
    <name evidence="4" type="ORF">tloyanaT_00510</name>
</gene>
<dbReference type="Pfam" id="PF00990">
    <property type="entry name" value="GGDEF"/>
    <property type="match status" value="1"/>
</dbReference>
<evidence type="ECO:0000259" key="3">
    <source>
        <dbReference type="PROSITE" id="PS50887"/>
    </source>
</evidence>
<dbReference type="PANTHER" id="PTHR33121">
    <property type="entry name" value="CYCLIC DI-GMP PHOSPHODIESTERASE PDEF"/>
    <property type="match status" value="1"/>
</dbReference>
<dbReference type="InterPro" id="IPR043128">
    <property type="entry name" value="Rev_trsase/Diguanyl_cyclase"/>
</dbReference>
<dbReference type="SUPFAM" id="SSF55073">
    <property type="entry name" value="Nucleotide cyclase"/>
    <property type="match status" value="1"/>
</dbReference>
<evidence type="ECO:0000259" key="1">
    <source>
        <dbReference type="PROSITE" id="PS50883"/>
    </source>
</evidence>
<dbReference type="Proteomes" id="UP001157134">
    <property type="component" value="Unassembled WGS sequence"/>
</dbReference>
<evidence type="ECO:0000313" key="4">
    <source>
        <dbReference type="EMBL" id="GLX83799.1"/>
    </source>
</evidence>
<dbReference type="InterPro" id="IPR003660">
    <property type="entry name" value="HAMP_dom"/>
</dbReference>
<dbReference type="EMBL" id="BSSV01000001">
    <property type="protein sequence ID" value="GLX83799.1"/>
    <property type="molecule type" value="Genomic_DNA"/>
</dbReference>
<evidence type="ECO:0000259" key="2">
    <source>
        <dbReference type="PROSITE" id="PS50885"/>
    </source>
</evidence>
<dbReference type="PROSITE" id="PS50885">
    <property type="entry name" value="HAMP"/>
    <property type="match status" value="1"/>
</dbReference>
<dbReference type="SMART" id="SM00052">
    <property type="entry name" value="EAL"/>
    <property type="match status" value="1"/>
</dbReference>
<feature type="domain" description="GGDEF" evidence="3">
    <location>
        <begin position="382"/>
        <end position="510"/>
    </location>
</feature>
<dbReference type="Pfam" id="PF14827">
    <property type="entry name" value="dCache_3"/>
    <property type="match status" value="1"/>
</dbReference>
<dbReference type="PANTHER" id="PTHR33121:SF70">
    <property type="entry name" value="SIGNALING PROTEIN YKOW"/>
    <property type="match status" value="1"/>
</dbReference>
<dbReference type="SMART" id="SM00267">
    <property type="entry name" value="GGDEF"/>
    <property type="match status" value="1"/>
</dbReference>
<dbReference type="RefSeq" id="WP_284295330.1">
    <property type="nucleotide sequence ID" value="NZ_BSSV01000001.1"/>
</dbReference>
<comment type="caution">
    <text evidence="4">The sequence shown here is derived from an EMBL/GenBank/DDBJ whole genome shotgun (WGS) entry which is preliminary data.</text>
</comment>
<dbReference type="SUPFAM" id="SSF141868">
    <property type="entry name" value="EAL domain-like"/>
    <property type="match status" value="1"/>
</dbReference>
<accession>A0ABQ6H8E7</accession>
<dbReference type="Pfam" id="PF00672">
    <property type="entry name" value="HAMP"/>
    <property type="match status" value="1"/>
</dbReference>
<proteinExistence type="predicted"/>
<dbReference type="Gene3D" id="6.10.340.10">
    <property type="match status" value="1"/>
</dbReference>
<name>A0ABQ6H8E7_9GAMM</name>
<dbReference type="SMART" id="SM00304">
    <property type="entry name" value="HAMP"/>
    <property type="match status" value="1"/>
</dbReference>
<dbReference type="InterPro" id="IPR035919">
    <property type="entry name" value="EAL_sf"/>
</dbReference>
<protein>
    <recommendedName>
        <fullName evidence="6">EAL domain-containing protein</fullName>
    </recommendedName>
</protein>
<dbReference type="InterPro" id="IPR029787">
    <property type="entry name" value="Nucleotide_cyclase"/>
</dbReference>
<keyword evidence="5" id="KW-1185">Reference proteome</keyword>
<feature type="domain" description="EAL" evidence="1">
    <location>
        <begin position="519"/>
        <end position="772"/>
    </location>
</feature>
<dbReference type="CDD" id="cd06225">
    <property type="entry name" value="HAMP"/>
    <property type="match status" value="1"/>
</dbReference>
<dbReference type="SUPFAM" id="SSF158472">
    <property type="entry name" value="HAMP domain-like"/>
    <property type="match status" value="1"/>
</dbReference>
<dbReference type="CDD" id="cd01948">
    <property type="entry name" value="EAL"/>
    <property type="match status" value="1"/>
</dbReference>
<dbReference type="Gene3D" id="3.30.70.270">
    <property type="match status" value="1"/>
</dbReference>
<dbReference type="InterPro" id="IPR000160">
    <property type="entry name" value="GGDEF_dom"/>
</dbReference>
<reference evidence="4 5" key="1">
    <citation type="submission" date="2023-03" db="EMBL/GenBank/DDBJ databases">
        <title>Thalassotalea loyana LMG 22536T draft genome sequence.</title>
        <authorList>
            <person name="Sawabe T."/>
        </authorList>
    </citation>
    <scope>NUCLEOTIDE SEQUENCE [LARGE SCALE GENOMIC DNA]</scope>
    <source>
        <strain evidence="4 5">LMG 22536</strain>
    </source>
</reference>
<dbReference type="CDD" id="cd01949">
    <property type="entry name" value="GGDEF"/>
    <property type="match status" value="1"/>
</dbReference>
<dbReference type="InterPro" id="IPR050706">
    <property type="entry name" value="Cyclic-di-GMP_PDE-like"/>
</dbReference>
<dbReference type="PROSITE" id="PS50883">
    <property type="entry name" value="EAL"/>
    <property type="match status" value="1"/>
</dbReference>
<dbReference type="Gene3D" id="3.20.20.450">
    <property type="entry name" value="EAL domain"/>
    <property type="match status" value="1"/>
</dbReference>
<evidence type="ECO:0000313" key="5">
    <source>
        <dbReference type="Proteomes" id="UP001157134"/>
    </source>
</evidence>
<evidence type="ECO:0008006" key="6">
    <source>
        <dbReference type="Google" id="ProtNLM"/>
    </source>
</evidence>
<feature type="domain" description="HAMP" evidence="2">
    <location>
        <begin position="298"/>
        <end position="350"/>
    </location>
</feature>
<organism evidence="4 5">
    <name type="scientific">Thalassotalea loyana</name>
    <dbReference type="NCBI Taxonomy" id="280483"/>
    <lineage>
        <taxon>Bacteria</taxon>
        <taxon>Pseudomonadati</taxon>
        <taxon>Pseudomonadota</taxon>
        <taxon>Gammaproteobacteria</taxon>
        <taxon>Alteromonadales</taxon>
        <taxon>Colwelliaceae</taxon>
        <taxon>Thalassotalea</taxon>
    </lineage>
</organism>
<dbReference type="InterPro" id="IPR001633">
    <property type="entry name" value="EAL_dom"/>
</dbReference>
<dbReference type="Pfam" id="PF00563">
    <property type="entry name" value="EAL"/>
    <property type="match status" value="1"/>
</dbReference>
<dbReference type="InterPro" id="IPR029150">
    <property type="entry name" value="dCache_3"/>
</dbReference>